<reference evidence="2" key="1">
    <citation type="submission" date="2021-03" db="EMBL/GenBank/DDBJ databases">
        <title>Bacillus suaedae sp. nov., isolated from Suaeda aralocaspica.</title>
        <authorList>
            <person name="Lei R.F.R."/>
        </authorList>
    </citation>
    <scope>NUCLEOTIDE SEQUENCE</scope>
    <source>
        <strain evidence="2">YZJH907-2</strain>
    </source>
</reference>
<protein>
    <submittedName>
        <fullName evidence="2">Reverse transcriptase-like protein</fullName>
    </submittedName>
</protein>
<dbReference type="PROSITE" id="PS50879">
    <property type="entry name" value="RNASE_H_1"/>
    <property type="match status" value="1"/>
</dbReference>
<dbReference type="Pfam" id="PF13456">
    <property type="entry name" value="RVT_3"/>
    <property type="match status" value="1"/>
</dbReference>
<sequence length="219" mass="25765">MKLRLEWTYILPKHKQTFFMKSDWMTVQQAILLNEDLEKTGRLQSIEFLDEHDSSWMKKELLVFLKQFETEPHNVTGYIDGGFDAKTGLAGIGMAIYFEQHHKKWRARMNDSLELIEDNNEAEYAALYRFVQHCEELGIHHQTIQVYSDSMIVVNQASGEWPCYEEHYLTWLNRTEELATKLGLKIDYELIERTQNKEADQLATQALQGTKIESKQETK</sequence>
<dbReference type="PANTHER" id="PTHR46387">
    <property type="entry name" value="POLYNUCLEOTIDYL TRANSFERASE, RIBONUCLEASE H-LIKE SUPERFAMILY PROTEIN"/>
    <property type="match status" value="1"/>
</dbReference>
<organism evidence="2 3">
    <name type="scientific">Halalkalibacter suaedae</name>
    <dbReference type="NCBI Taxonomy" id="2822140"/>
    <lineage>
        <taxon>Bacteria</taxon>
        <taxon>Bacillati</taxon>
        <taxon>Bacillota</taxon>
        <taxon>Bacilli</taxon>
        <taxon>Bacillales</taxon>
        <taxon>Bacillaceae</taxon>
        <taxon>Halalkalibacter</taxon>
    </lineage>
</organism>
<evidence type="ECO:0000259" key="1">
    <source>
        <dbReference type="PROSITE" id="PS50879"/>
    </source>
</evidence>
<dbReference type="Proteomes" id="UP000678228">
    <property type="component" value="Unassembled WGS sequence"/>
</dbReference>
<feature type="domain" description="RNase H type-1" evidence="1">
    <location>
        <begin position="71"/>
        <end position="208"/>
    </location>
</feature>
<keyword evidence="2" id="KW-0808">Transferase</keyword>
<dbReference type="RefSeq" id="WP_210598769.1">
    <property type="nucleotide sequence ID" value="NZ_JAGKSQ010000008.1"/>
</dbReference>
<dbReference type="GO" id="GO:0004523">
    <property type="term" value="F:RNA-DNA hybrid ribonuclease activity"/>
    <property type="evidence" value="ECO:0007669"/>
    <property type="project" value="InterPro"/>
</dbReference>
<dbReference type="GO" id="GO:0003964">
    <property type="term" value="F:RNA-directed DNA polymerase activity"/>
    <property type="evidence" value="ECO:0007669"/>
    <property type="project" value="UniProtKB-KW"/>
</dbReference>
<gene>
    <name evidence="2" type="ORF">J7W16_17490</name>
</gene>
<accession>A0A941ATW7</accession>
<dbReference type="AlphaFoldDB" id="A0A941ATW7"/>
<comment type="caution">
    <text evidence="2">The sequence shown here is derived from an EMBL/GenBank/DDBJ whole genome shotgun (WGS) entry which is preliminary data.</text>
</comment>
<keyword evidence="3" id="KW-1185">Reference proteome</keyword>
<dbReference type="InterPro" id="IPR012337">
    <property type="entry name" value="RNaseH-like_sf"/>
</dbReference>
<dbReference type="InterPro" id="IPR036397">
    <property type="entry name" value="RNaseH_sf"/>
</dbReference>
<dbReference type="Gene3D" id="3.30.420.10">
    <property type="entry name" value="Ribonuclease H-like superfamily/Ribonuclease H"/>
    <property type="match status" value="1"/>
</dbReference>
<proteinExistence type="predicted"/>
<keyword evidence="2" id="KW-0695">RNA-directed DNA polymerase</keyword>
<dbReference type="InterPro" id="IPR002156">
    <property type="entry name" value="RNaseH_domain"/>
</dbReference>
<keyword evidence="2" id="KW-0548">Nucleotidyltransferase</keyword>
<dbReference type="SUPFAM" id="SSF53098">
    <property type="entry name" value="Ribonuclease H-like"/>
    <property type="match status" value="1"/>
</dbReference>
<dbReference type="NCBIfam" id="NF005822">
    <property type="entry name" value="PRK07708.1"/>
    <property type="match status" value="1"/>
</dbReference>
<name>A0A941ATW7_9BACI</name>
<dbReference type="CDD" id="cd09279">
    <property type="entry name" value="RNase_HI_like"/>
    <property type="match status" value="1"/>
</dbReference>
<dbReference type="EMBL" id="JAGKSQ010000008">
    <property type="protein sequence ID" value="MBP3952919.1"/>
    <property type="molecule type" value="Genomic_DNA"/>
</dbReference>
<evidence type="ECO:0000313" key="2">
    <source>
        <dbReference type="EMBL" id="MBP3952919.1"/>
    </source>
</evidence>
<evidence type="ECO:0000313" key="3">
    <source>
        <dbReference type="Proteomes" id="UP000678228"/>
    </source>
</evidence>
<dbReference type="PANTHER" id="PTHR46387:SF2">
    <property type="entry name" value="RIBONUCLEASE HI"/>
    <property type="match status" value="1"/>
</dbReference>
<dbReference type="GO" id="GO:0003676">
    <property type="term" value="F:nucleic acid binding"/>
    <property type="evidence" value="ECO:0007669"/>
    <property type="project" value="InterPro"/>
</dbReference>